<evidence type="ECO:0000256" key="1">
    <source>
        <dbReference type="ARBA" id="ARBA00004141"/>
    </source>
</evidence>
<keyword evidence="4 5" id="KW-0472">Membrane</keyword>
<name>A0A917ZXF5_9ACTN</name>
<organism evidence="6 7">
    <name type="scientific">Wenjunlia tyrosinilytica</name>
    <dbReference type="NCBI Taxonomy" id="1544741"/>
    <lineage>
        <taxon>Bacteria</taxon>
        <taxon>Bacillati</taxon>
        <taxon>Actinomycetota</taxon>
        <taxon>Actinomycetes</taxon>
        <taxon>Kitasatosporales</taxon>
        <taxon>Streptomycetaceae</taxon>
        <taxon>Wenjunlia</taxon>
    </lineage>
</organism>
<evidence type="ECO:0000256" key="4">
    <source>
        <dbReference type="ARBA" id="ARBA00023136"/>
    </source>
</evidence>
<dbReference type="AlphaFoldDB" id="A0A917ZXF5"/>
<dbReference type="RefSeq" id="WP_189134915.1">
    <property type="nucleotide sequence ID" value="NZ_BMMS01000033.1"/>
</dbReference>
<evidence type="ECO:0000313" key="7">
    <source>
        <dbReference type="Proteomes" id="UP000641932"/>
    </source>
</evidence>
<evidence type="ECO:0000313" key="6">
    <source>
        <dbReference type="EMBL" id="GGO97493.1"/>
    </source>
</evidence>
<feature type="transmembrane region" description="Helical" evidence="5">
    <location>
        <begin position="17"/>
        <end position="36"/>
    </location>
</feature>
<protein>
    <submittedName>
        <fullName evidence="6">Membrane protein</fullName>
    </submittedName>
</protein>
<evidence type="ECO:0000256" key="2">
    <source>
        <dbReference type="ARBA" id="ARBA00022692"/>
    </source>
</evidence>
<keyword evidence="3 5" id="KW-1133">Transmembrane helix</keyword>
<evidence type="ECO:0000256" key="3">
    <source>
        <dbReference type="ARBA" id="ARBA00022989"/>
    </source>
</evidence>
<dbReference type="Pfam" id="PF20401">
    <property type="entry name" value="Rhomboid_2"/>
    <property type="match status" value="1"/>
</dbReference>
<dbReference type="GO" id="GO:0016020">
    <property type="term" value="C:membrane"/>
    <property type="evidence" value="ECO:0007669"/>
    <property type="project" value="UniProtKB-SubCell"/>
</dbReference>
<dbReference type="InterPro" id="IPR035952">
    <property type="entry name" value="Rhomboid-like_sf"/>
</dbReference>
<sequence length="227" mass="25000">MEFNRALAAVRRGVHAVVGWVCAAPGTYIWLFILWANSRALAEMPDHVRDWFLLSNSTNLVGLFHNPVWVLVVSAFWTEKPSFLLWLVAFHVFHVPAERLLGTRRWLAVVVCSHVGATLVSQYLVWVGIRTHTVAHSRAFTIDIGVSYAIAGVAAVLAYRVPARLRWVYLAAVLAYFSVPLVTSHTFTDFGHFSAALIGLACYPLTRGAEAEPAERRSRSAAGSAAG</sequence>
<feature type="transmembrane region" description="Helical" evidence="5">
    <location>
        <begin position="106"/>
        <end position="127"/>
    </location>
</feature>
<keyword evidence="7" id="KW-1185">Reference proteome</keyword>
<comment type="caution">
    <text evidence="6">The sequence shown here is derived from an EMBL/GenBank/DDBJ whole genome shotgun (WGS) entry which is preliminary data.</text>
</comment>
<proteinExistence type="predicted"/>
<comment type="subcellular location">
    <subcellularLocation>
        <location evidence="1">Membrane</location>
        <topology evidence="1">Multi-pass membrane protein</topology>
    </subcellularLocation>
</comment>
<reference evidence="6" key="1">
    <citation type="journal article" date="2014" name="Int. J. Syst. Evol. Microbiol.">
        <title>Complete genome sequence of Corynebacterium casei LMG S-19264T (=DSM 44701T), isolated from a smear-ripened cheese.</title>
        <authorList>
            <consortium name="US DOE Joint Genome Institute (JGI-PGF)"/>
            <person name="Walter F."/>
            <person name="Albersmeier A."/>
            <person name="Kalinowski J."/>
            <person name="Ruckert C."/>
        </authorList>
    </citation>
    <scope>NUCLEOTIDE SEQUENCE</scope>
    <source>
        <strain evidence="6">CGMCC 4.7201</strain>
    </source>
</reference>
<gene>
    <name evidence="6" type="ORF">GCM10012280_59440</name>
</gene>
<dbReference type="InterPro" id="IPR046862">
    <property type="entry name" value="Rhomboid_2"/>
</dbReference>
<dbReference type="Proteomes" id="UP000641932">
    <property type="component" value="Unassembled WGS sequence"/>
</dbReference>
<dbReference type="EMBL" id="BMMS01000033">
    <property type="protein sequence ID" value="GGO97493.1"/>
    <property type="molecule type" value="Genomic_DNA"/>
</dbReference>
<feature type="transmembrane region" description="Helical" evidence="5">
    <location>
        <begin position="139"/>
        <end position="159"/>
    </location>
</feature>
<accession>A0A917ZXF5</accession>
<feature type="transmembrane region" description="Helical" evidence="5">
    <location>
        <begin position="166"/>
        <end position="184"/>
    </location>
</feature>
<keyword evidence="2 5" id="KW-0812">Transmembrane</keyword>
<dbReference type="SUPFAM" id="SSF144091">
    <property type="entry name" value="Rhomboid-like"/>
    <property type="match status" value="1"/>
</dbReference>
<evidence type="ECO:0000256" key="5">
    <source>
        <dbReference type="SAM" id="Phobius"/>
    </source>
</evidence>
<dbReference type="Gene3D" id="1.20.1540.10">
    <property type="entry name" value="Rhomboid-like"/>
    <property type="match status" value="1"/>
</dbReference>
<reference evidence="6" key="2">
    <citation type="submission" date="2020-09" db="EMBL/GenBank/DDBJ databases">
        <authorList>
            <person name="Sun Q."/>
            <person name="Zhou Y."/>
        </authorList>
    </citation>
    <scope>NUCLEOTIDE SEQUENCE</scope>
    <source>
        <strain evidence="6">CGMCC 4.7201</strain>
    </source>
</reference>